<organism evidence="2">
    <name type="scientific">Ixodes ricinus</name>
    <name type="common">Common tick</name>
    <name type="synonym">Acarus ricinus</name>
    <dbReference type="NCBI Taxonomy" id="34613"/>
    <lineage>
        <taxon>Eukaryota</taxon>
        <taxon>Metazoa</taxon>
        <taxon>Ecdysozoa</taxon>
        <taxon>Arthropoda</taxon>
        <taxon>Chelicerata</taxon>
        <taxon>Arachnida</taxon>
        <taxon>Acari</taxon>
        <taxon>Parasitiformes</taxon>
        <taxon>Ixodida</taxon>
        <taxon>Ixodoidea</taxon>
        <taxon>Ixodidae</taxon>
        <taxon>Ixodinae</taxon>
        <taxon>Ixodes</taxon>
    </lineage>
</organism>
<dbReference type="AlphaFoldDB" id="A0A6B0UNK3"/>
<evidence type="ECO:0000256" key="1">
    <source>
        <dbReference type="SAM" id="MobiDB-lite"/>
    </source>
</evidence>
<feature type="region of interest" description="Disordered" evidence="1">
    <location>
        <begin position="95"/>
        <end position="121"/>
    </location>
</feature>
<protein>
    <submittedName>
        <fullName evidence="2">Putative secreted protein</fullName>
    </submittedName>
</protein>
<reference evidence="2" key="1">
    <citation type="submission" date="2019-12" db="EMBL/GenBank/DDBJ databases">
        <title>An insight into the sialome of adult female Ixodes ricinus ticks feeding for 6 days.</title>
        <authorList>
            <person name="Perner J."/>
            <person name="Ribeiro J.M.C."/>
        </authorList>
    </citation>
    <scope>NUCLEOTIDE SEQUENCE</scope>
    <source>
        <strain evidence="2">Semi-engorged</strain>
        <tissue evidence="2">Salivary glands</tissue>
    </source>
</reference>
<dbReference type="EMBL" id="GIFC01009172">
    <property type="protein sequence ID" value="MXU91255.1"/>
    <property type="molecule type" value="Transcribed_RNA"/>
</dbReference>
<accession>A0A6B0UNK3</accession>
<proteinExistence type="predicted"/>
<sequence>MLVSGGPCSLLYLVVCSSQLTIPARPPPSFLHKNRIHATGVQEPGAAGDRRNREHRTLNFSAKPIRTDHRPTTTPTTSHVLSNVDISVIRSADCVDAPAQKRESAGGGPRTEPTELRRTKP</sequence>
<name>A0A6B0UNK3_IXORI</name>
<evidence type="ECO:0000313" key="2">
    <source>
        <dbReference type="EMBL" id="MXU91255.1"/>
    </source>
</evidence>
<feature type="compositionally biased region" description="Basic and acidic residues" evidence="1">
    <location>
        <begin position="112"/>
        <end position="121"/>
    </location>
</feature>